<reference evidence="1 2" key="1">
    <citation type="submission" date="2015-01" db="EMBL/GenBank/DDBJ databases">
        <title>Evolution of Trichinella species and genotypes.</title>
        <authorList>
            <person name="Korhonen P.K."/>
            <person name="Edoardo P."/>
            <person name="Giuseppe L.R."/>
            <person name="Gasser R.B."/>
        </authorList>
    </citation>
    <scope>NUCLEOTIDE SEQUENCE [LARGE SCALE GENOMIC DNA]</scope>
    <source>
        <strain evidence="1">ISS470</strain>
    </source>
</reference>
<dbReference type="AlphaFoldDB" id="A0A0V1FSY5"/>
<sequence length="79" mass="9311">MDEMKKRYSKHYQHLDTTMLDKCSKTQISMIKLYGFIDASEKNAIDVKVDKVYFVGAIVRSLYVRPETSLKTRNHLIRI</sequence>
<dbReference type="EMBL" id="JYDT01000035">
    <property type="protein sequence ID" value="KRY89111.1"/>
    <property type="molecule type" value="Genomic_DNA"/>
</dbReference>
<comment type="caution">
    <text evidence="1">The sequence shown here is derived from an EMBL/GenBank/DDBJ whole genome shotgun (WGS) entry which is preliminary data.</text>
</comment>
<protein>
    <submittedName>
        <fullName evidence="1">Uncharacterized protein</fullName>
    </submittedName>
</protein>
<proteinExistence type="predicted"/>
<name>A0A0V1FSY5_TRIPS</name>
<evidence type="ECO:0000313" key="2">
    <source>
        <dbReference type="Proteomes" id="UP000054995"/>
    </source>
</evidence>
<evidence type="ECO:0000313" key="1">
    <source>
        <dbReference type="EMBL" id="KRY89111.1"/>
    </source>
</evidence>
<organism evidence="1 2">
    <name type="scientific">Trichinella pseudospiralis</name>
    <name type="common">Parasitic roundworm</name>
    <dbReference type="NCBI Taxonomy" id="6337"/>
    <lineage>
        <taxon>Eukaryota</taxon>
        <taxon>Metazoa</taxon>
        <taxon>Ecdysozoa</taxon>
        <taxon>Nematoda</taxon>
        <taxon>Enoplea</taxon>
        <taxon>Dorylaimia</taxon>
        <taxon>Trichinellida</taxon>
        <taxon>Trichinellidae</taxon>
        <taxon>Trichinella</taxon>
    </lineage>
</organism>
<gene>
    <name evidence="1" type="ORF">T4D_1260</name>
</gene>
<dbReference type="Proteomes" id="UP000054995">
    <property type="component" value="Unassembled WGS sequence"/>
</dbReference>
<keyword evidence="2" id="KW-1185">Reference proteome</keyword>
<accession>A0A0V1FSY5</accession>